<name>A0A8S5NW22_9CAUD</name>
<dbReference type="EMBL" id="BK015255">
    <property type="protein sequence ID" value="DAD98187.1"/>
    <property type="molecule type" value="Genomic_DNA"/>
</dbReference>
<organism evidence="1">
    <name type="scientific">Myoviridae sp. cte5Z19</name>
    <dbReference type="NCBI Taxonomy" id="2825145"/>
    <lineage>
        <taxon>Viruses</taxon>
        <taxon>Duplodnaviria</taxon>
        <taxon>Heunggongvirae</taxon>
        <taxon>Uroviricota</taxon>
        <taxon>Caudoviricetes</taxon>
    </lineage>
</organism>
<proteinExistence type="predicted"/>
<evidence type="ECO:0000313" key="1">
    <source>
        <dbReference type="EMBL" id="DAD98187.1"/>
    </source>
</evidence>
<protein>
    <submittedName>
        <fullName evidence="1">Uncharacterized protein</fullName>
    </submittedName>
</protein>
<reference evidence="1" key="1">
    <citation type="journal article" date="2021" name="Proc. Natl. Acad. Sci. U.S.A.">
        <title>A Catalog of Tens of Thousands of Viruses from Human Metagenomes Reveals Hidden Associations with Chronic Diseases.</title>
        <authorList>
            <person name="Tisza M.J."/>
            <person name="Buck C.B."/>
        </authorList>
    </citation>
    <scope>NUCLEOTIDE SEQUENCE</scope>
    <source>
        <strain evidence="1">Cte5Z19</strain>
    </source>
</reference>
<sequence length="30" mass="3608">MKHSSISQFLLQNHSFLTLFELFILFIHCI</sequence>
<accession>A0A8S5NW22</accession>